<keyword evidence="13" id="KW-0464">Manganese</keyword>
<feature type="binding site" evidence="10 13">
    <location>
        <position position="68"/>
    </location>
    <ligand>
        <name>a divalent metal cation</name>
        <dbReference type="ChEBI" id="CHEBI:60240"/>
    </ligand>
</feature>
<dbReference type="InterPro" id="IPR013785">
    <property type="entry name" value="Aldolase_TIM"/>
</dbReference>
<evidence type="ECO:0000256" key="2">
    <source>
        <dbReference type="ARBA" id="ARBA00001936"/>
    </source>
</evidence>
<comment type="function">
    <text evidence="10">Catalyzes the reversible epimerization of D-ribulose 5-phosphate to D-xylulose 5-phosphate.</text>
</comment>
<dbReference type="AlphaFoldDB" id="A0A410VBV9"/>
<comment type="cofactor">
    <cofactor evidence="10 13">
        <name>a divalent metal cation</name>
        <dbReference type="ChEBI" id="CHEBI:60240"/>
    </cofactor>
    <text evidence="10 13">Binds 1 divalent metal cation per subunit.</text>
</comment>
<dbReference type="GO" id="GO:0005737">
    <property type="term" value="C:cytoplasm"/>
    <property type="evidence" value="ECO:0007669"/>
    <property type="project" value="UniProtKB-ARBA"/>
</dbReference>
<dbReference type="RefSeq" id="WP_128967757.1">
    <property type="nucleotide sequence ID" value="NZ_BMHC01000008.1"/>
</dbReference>
<comment type="cofactor">
    <cofactor evidence="4">
        <name>Zn(2+)</name>
        <dbReference type="ChEBI" id="CHEBI:29105"/>
    </cofactor>
</comment>
<dbReference type="Proteomes" id="UP000593880">
    <property type="component" value="Chromosome"/>
</dbReference>
<feature type="binding site" evidence="10 13">
    <location>
        <position position="175"/>
    </location>
    <ligand>
        <name>a divalent metal cation</name>
        <dbReference type="ChEBI" id="CHEBI:60240"/>
    </ligand>
</feature>
<dbReference type="PROSITE" id="PS01086">
    <property type="entry name" value="RIBUL_P_3_EPIMER_2"/>
    <property type="match status" value="1"/>
</dbReference>
<comment type="cofactor">
    <cofactor evidence="3">
        <name>Co(2+)</name>
        <dbReference type="ChEBI" id="CHEBI:48828"/>
    </cofactor>
</comment>
<evidence type="ECO:0000313" key="17">
    <source>
        <dbReference type="Proteomes" id="UP000593880"/>
    </source>
</evidence>
<keyword evidence="17" id="KW-1185">Reference proteome</keyword>
<feature type="binding site" evidence="10 14">
    <location>
        <begin position="197"/>
        <end position="198"/>
    </location>
    <ligand>
        <name>substrate</name>
    </ligand>
</feature>
<feature type="binding site" evidence="10 14">
    <location>
        <position position="68"/>
    </location>
    <ligand>
        <name>substrate</name>
    </ligand>
</feature>
<dbReference type="GO" id="GO:0046872">
    <property type="term" value="F:metal ion binding"/>
    <property type="evidence" value="ECO:0007669"/>
    <property type="project" value="UniProtKB-UniRule"/>
</dbReference>
<evidence type="ECO:0000256" key="5">
    <source>
        <dbReference type="ARBA" id="ARBA00001954"/>
    </source>
</evidence>
<dbReference type="InterPro" id="IPR000056">
    <property type="entry name" value="Ribul_P_3_epim-like"/>
</dbReference>
<evidence type="ECO:0000256" key="12">
    <source>
        <dbReference type="PIRSR" id="PIRSR001461-1"/>
    </source>
</evidence>
<keyword evidence="9 10" id="KW-0413">Isomerase</keyword>
<dbReference type="PANTHER" id="PTHR11749">
    <property type="entry name" value="RIBULOSE-5-PHOSPHATE-3-EPIMERASE"/>
    <property type="match status" value="1"/>
</dbReference>
<comment type="catalytic activity">
    <reaction evidence="1 10 11">
        <text>D-ribulose 5-phosphate = D-xylulose 5-phosphate</text>
        <dbReference type="Rhea" id="RHEA:13677"/>
        <dbReference type="ChEBI" id="CHEBI:57737"/>
        <dbReference type="ChEBI" id="CHEBI:58121"/>
        <dbReference type="EC" id="5.1.3.1"/>
    </reaction>
</comment>
<accession>A0A410VBV9</accession>
<evidence type="ECO:0000256" key="1">
    <source>
        <dbReference type="ARBA" id="ARBA00001782"/>
    </source>
</evidence>
<feature type="binding site" evidence="10 13">
    <location>
        <position position="37"/>
    </location>
    <ligand>
        <name>a divalent metal cation</name>
        <dbReference type="ChEBI" id="CHEBI:60240"/>
    </ligand>
</feature>
<feature type="binding site" evidence="14">
    <location>
        <position position="177"/>
    </location>
    <ligand>
        <name>substrate</name>
    </ligand>
</feature>
<keyword evidence="13" id="KW-0170">Cobalt</keyword>
<dbReference type="GO" id="GO:0019323">
    <property type="term" value="P:pentose catabolic process"/>
    <property type="evidence" value="ECO:0007669"/>
    <property type="project" value="UniProtKB-UniRule"/>
</dbReference>
<dbReference type="PIRSF" id="PIRSF001461">
    <property type="entry name" value="RPE"/>
    <property type="match status" value="1"/>
</dbReference>
<reference evidence="16 17" key="2">
    <citation type="submission" date="2018-06" db="EMBL/GenBank/DDBJ databases">
        <title>Comparative genomics of rhizobia nodulating Arachis hypogaea in China.</title>
        <authorList>
            <person name="Li Y."/>
        </authorList>
    </citation>
    <scope>NUCLEOTIDE SEQUENCE [LARGE SCALE GENOMIC DNA]</scope>
    <source>
        <strain evidence="16 17">CCBAU 51658</strain>
    </source>
</reference>
<evidence type="ECO:0000256" key="7">
    <source>
        <dbReference type="ARBA" id="ARBA00013188"/>
    </source>
</evidence>
<evidence type="ECO:0000256" key="9">
    <source>
        <dbReference type="ARBA" id="ARBA00023235"/>
    </source>
</evidence>
<name>A0A410VBV9_9BRAD</name>
<dbReference type="Proteomes" id="UP000625079">
    <property type="component" value="Unassembled WGS sequence"/>
</dbReference>
<comment type="cofactor">
    <cofactor evidence="5">
        <name>Fe(2+)</name>
        <dbReference type="ChEBI" id="CHEBI:29033"/>
    </cofactor>
</comment>
<evidence type="ECO:0000256" key="8">
    <source>
        <dbReference type="ARBA" id="ARBA00022723"/>
    </source>
</evidence>
<feature type="binding site" evidence="10 13">
    <location>
        <position position="35"/>
    </location>
    <ligand>
        <name>a divalent metal cation</name>
        <dbReference type="ChEBI" id="CHEBI:60240"/>
    </ligand>
</feature>
<sequence length="245" mass="25850">MTNEIIIAPSILAADFARLGEEVTAIDAAGADWIHCDVMDGHFVPNISFGADVIKALRPLTKKVFDVHLMIAPVDPYLEAFEKAGADVVTIHAEAGPHLDRSLQAIRALGMKAGVSLCPATPESAIEYVLDRLDLVLVMTVNPGFGGQSFLESQLEKIARIRTMIGERPIRLEVDGGVTRDNAAAAAAAGADALVAGSAVFRGKSSADYAGNIAAIRLAAEAGRVSKLQDSSAQPMRAKEHALIR</sequence>
<evidence type="ECO:0000256" key="3">
    <source>
        <dbReference type="ARBA" id="ARBA00001941"/>
    </source>
</evidence>
<dbReference type="FunFam" id="3.20.20.70:FF:000004">
    <property type="entry name" value="Ribulose-phosphate 3-epimerase"/>
    <property type="match status" value="1"/>
</dbReference>
<evidence type="ECO:0000256" key="6">
    <source>
        <dbReference type="ARBA" id="ARBA00009541"/>
    </source>
</evidence>
<dbReference type="GO" id="GO:0006098">
    <property type="term" value="P:pentose-phosphate shunt"/>
    <property type="evidence" value="ECO:0007669"/>
    <property type="project" value="UniProtKB-UniRule"/>
</dbReference>
<evidence type="ECO:0000313" key="16">
    <source>
        <dbReference type="EMBL" id="QOZ62170.1"/>
    </source>
</evidence>
<evidence type="ECO:0000313" key="18">
    <source>
        <dbReference type="Proteomes" id="UP000625079"/>
    </source>
</evidence>
<dbReference type="Pfam" id="PF00834">
    <property type="entry name" value="Ribul_P_3_epim"/>
    <property type="match status" value="1"/>
</dbReference>
<protein>
    <recommendedName>
        <fullName evidence="7 10">Ribulose-phosphate 3-epimerase</fullName>
        <ecNumber evidence="7 10">5.1.3.1</ecNumber>
    </recommendedName>
</protein>
<keyword evidence="8 10" id="KW-0479">Metal-binding</keyword>
<proteinExistence type="inferred from homology"/>
<keyword evidence="13" id="KW-0862">Zinc</keyword>
<dbReference type="NCBIfam" id="TIGR01163">
    <property type="entry name" value="rpe"/>
    <property type="match status" value="1"/>
</dbReference>
<evidence type="ECO:0000313" key="15">
    <source>
        <dbReference type="EMBL" id="GGI26637.1"/>
    </source>
</evidence>
<comment type="similarity">
    <text evidence="6 10 11">Belongs to the ribulose-phosphate 3-epimerase family.</text>
</comment>
<dbReference type="NCBIfam" id="NF004076">
    <property type="entry name" value="PRK05581.1-4"/>
    <property type="match status" value="1"/>
</dbReference>
<dbReference type="EMBL" id="CP030057">
    <property type="protein sequence ID" value="QOZ62170.1"/>
    <property type="molecule type" value="Genomic_DNA"/>
</dbReference>
<comment type="pathway">
    <text evidence="10">Carbohydrate degradation.</text>
</comment>
<dbReference type="CDD" id="cd00429">
    <property type="entry name" value="RPE"/>
    <property type="match status" value="1"/>
</dbReference>
<feature type="binding site" evidence="10 14">
    <location>
        <position position="10"/>
    </location>
    <ligand>
        <name>substrate</name>
    </ligand>
</feature>
<keyword evidence="10 11" id="KW-0119">Carbohydrate metabolism</keyword>
<evidence type="ECO:0000256" key="14">
    <source>
        <dbReference type="PIRSR" id="PIRSR001461-3"/>
    </source>
</evidence>
<evidence type="ECO:0000256" key="11">
    <source>
        <dbReference type="PIRNR" id="PIRNR001461"/>
    </source>
</evidence>
<dbReference type="EMBL" id="BMHC01000008">
    <property type="protein sequence ID" value="GGI26637.1"/>
    <property type="molecule type" value="Genomic_DNA"/>
</dbReference>
<evidence type="ECO:0000256" key="10">
    <source>
        <dbReference type="HAMAP-Rule" id="MF_02227"/>
    </source>
</evidence>
<organism evidence="15 18">
    <name type="scientific">Bradyrhizobium guangdongense</name>
    <dbReference type="NCBI Taxonomy" id="1325090"/>
    <lineage>
        <taxon>Bacteria</taxon>
        <taxon>Pseudomonadati</taxon>
        <taxon>Pseudomonadota</taxon>
        <taxon>Alphaproteobacteria</taxon>
        <taxon>Hyphomicrobiales</taxon>
        <taxon>Nitrobacteraceae</taxon>
        <taxon>Bradyrhizobium</taxon>
    </lineage>
</organism>
<dbReference type="Gene3D" id="3.20.20.70">
    <property type="entry name" value="Aldolase class I"/>
    <property type="match status" value="1"/>
</dbReference>
<feature type="active site" description="Proton donor" evidence="10 12">
    <location>
        <position position="175"/>
    </location>
</feature>
<dbReference type="OrthoDB" id="1645589at2"/>
<dbReference type="EC" id="5.1.3.1" evidence="7 10"/>
<feature type="binding site" evidence="10">
    <location>
        <begin position="175"/>
        <end position="177"/>
    </location>
    <ligand>
        <name>substrate</name>
    </ligand>
</feature>
<evidence type="ECO:0000256" key="13">
    <source>
        <dbReference type="PIRSR" id="PIRSR001461-2"/>
    </source>
</evidence>
<dbReference type="InterPro" id="IPR011060">
    <property type="entry name" value="RibuloseP-bd_barrel"/>
</dbReference>
<dbReference type="HAMAP" id="MF_02227">
    <property type="entry name" value="RPE"/>
    <property type="match status" value="1"/>
</dbReference>
<feature type="binding site" evidence="10 14">
    <location>
        <begin position="144"/>
        <end position="147"/>
    </location>
    <ligand>
        <name>substrate</name>
    </ligand>
</feature>
<reference evidence="15" key="3">
    <citation type="submission" date="2022-12" db="EMBL/GenBank/DDBJ databases">
        <authorList>
            <person name="Sun Q."/>
            <person name="Zhou Y."/>
        </authorList>
    </citation>
    <scope>NUCLEOTIDE SEQUENCE</scope>
    <source>
        <strain evidence="15">CGMCC 1.15034</strain>
    </source>
</reference>
<dbReference type="GO" id="GO:0004750">
    <property type="term" value="F:D-ribulose-phosphate 3-epimerase activity"/>
    <property type="evidence" value="ECO:0007669"/>
    <property type="project" value="UniProtKB-UniRule"/>
</dbReference>
<feature type="active site" description="Proton acceptor" evidence="10 12">
    <location>
        <position position="37"/>
    </location>
</feature>
<dbReference type="InterPro" id="IPR026019">
    <property type="entry name" value="Ribul_P_3_epim"/>
</dbReference>
<evidence type="ECO:0000256" key="4">
    <source>
        <dbReference type="ARBA" id="ARBA00001947"/>
    </source>
</evidence>
<dbReference type="SUPFAM" id="SSF51366">
    <property type="entry name" value="Ribulose-phoshate binding barrel"/>
    <property type="match status" value="1"/>
</dbReference>
<comment type="cofactor">
    <cofactor evidence="2">
        <name>Mn(2+)</name>
        <dbReference type="ChEBI" id="CHEBI:29035"/>
    </cofactor>
</comment>
<gene>
    <name evidence="10" type="primary">rpe</name>
    <name evidence="15" type="ORF">GCM10010987_40390</name>
    <name evidence="16" type="ORF">XH86_28130</name>
</gene>
<reference evidence="15" key="1">
    <citation type="journal article" date="2014" name="Int. J. Syst. Evol. Microbiol.">
        <title>Complete genome sequence of Corynebacterium casei LMG S-19264T (=DSM 44701T), isolated from a smear-ripened cheese.</title>
        <authorList>
            <consortium name="US DOE Joint Genome Institute (JGI-PGF)"/>
            <person name="Walter F."/>
            <person name="Albersmeier A."/>
            <person name="Kalinowski J."/>
            <person name="Ruckert C."/>
        </authorList>
    </citation>
    <scope>NUCLEOTIDE SEQUENCE</scope>
    <source>
        <strain evidence="15">CGMCC 1.15034</strain>
    </source>
</reference>